<dbReference type="EMBL" id="SLWR01000004">
    <property type="protein sequence ID" value="TCO48747.1"/>
    <property type="molecule type" value="Genomic_DNA"/>
</dbReference>
<keyword evidence="3" id="KW-1185">Reference proteome</keyword>
<organism evidence="2 3">
    <name type="scientific">Kribbella antiqua</name>
    <dbReference type="NCBI Taxonomy" id="2512217"/>
    <lineage>
        <taxon>Bacteria</taxon>
        <taxon>Bacillati</taxon>
        <taxon>Actinomycetota</taxon>
        <taxon>Actinomycetes</taxon>
        <taxon>Propionibacteriales</taxon>
        <taxon>Kribbellaceae</taxon>
        <taxon>Kribbella</taxon>
    </lineage>
</organism>
<dbReference type="SUPFAM" id="SSF51011">
    <property type="entry name" value="Glycosyl hydrolase domain"/>
    <property type="match status" value="1"/>
</dbReference>
<comment type="caution">
    <text evidence="2">The sequence shown here is derived from an EMBL/GenBank/DDBJ whole genome shotgun (WGS) entry which is preliminary data.</text>
</comment>
<dbReference type="Gene3D" id="2.60.40.1180">
    <property type="entry name" value="Golgi alpha-mannosidase II"/>
    <property type="match status" value="1"/>
</dbReference>
<evidence type="ECO:0000313" key="3">
    <source>
        <dbReference type="Proteomes" id="UP000295573"/>
    </source>
</evidence>
<gene>
    <name evidence="2" type="ORF">EV646_104569</name>
</gene>
<dbReference type="Pfam" id="PF08533">
    <property type="entry name" value="Glyco_hydro_42C"/>
    <property type="match status" value="1"/>
</dbReference>
<name>A0A4R2IUL2_9ACTN</name>
<evidence type="ECO:0000259" key="1">
    <source>
        <dbReference type="Pfam" id="PF08533"/>
    </source>
</evidence>
<sequence length="83" mass="8976">MLGAVVEEAGLTGSYARIDGVEATRRYKDGQRYLFLLNHGDREVRVVADRAGTELLTGEQVEAGAKLVLPATGVLVMRSDDDL</sequence>
<evidence type="ECO:0000313" key="2">
    <source>
        <dbReference type="EMBL" id="TCO48747.1"/>
    </source>
</evidence>
<accession>A0A4R2IUL2</accession>
<reference evidence="2 3" key="1">
    <citation type="journal article" date="2015" name="Stand. Genomic Sci.">
        <title>Genomic Encyclopedia of Bacterial and Archaeal Type Strains, Phase III: the genomes of soil and plant-associated and newly described type strains.</title>
        <authorList>
            <person name="Whitman W.B."/>
            <person name="Woyke T."/>
            <person name="Klenk H.P."/>
            <person name="Zhou Y."/>
            <person name="Lilburn T.G."/>
            <person name="Beck B.J."/>
            <person name="De Vos P."/>
            <person name="Vandamme P."/>
            <person name="Eisen J.A."/>
            <person name="Garrity G."/>
            <person name="Hugenholtz P."/>
            <person name="Kyrpides N.C."/>
        </authorList>
    </citation>
    <scope>NUCLEOTIDE SEQUENCE [LARGE SCALE GENOMIC DNA]</scope>
    <source>
        <strain evidence="2 3">VKM Ac-2541</strain>
    </source>
</reference>
<proteinExistence type="predicted"/>
<feature type="domain" description="Beta-galactosidase C-terminal" evidence="1">
    <location>
        <begin position="20"/>
        <end position="78"/>
    </location>
</feature>
<protein>
    <submittedName>
        <fullName evidence="2">Beta-galactosidase-like protein</fullName>
    </submittedName>
</protein>
<dbReference type="GO" id="GO:0006012">
    <property type="term" value="P:galactose metabolic process"/>
    <property type="evidence" value="ECO:0007669"/>
    <property type="project" value="InterPro"/>
</dbReference>
<dbReference type="GO" id="GO:0004565">
    <property type="term" value="F:beta-galactosidase activity"/>
    <property type="evidence" value="ECO:0007669"/>
    <property type="project" value="InterPro"/>
</dbReference>
<dbReference type="InterPro" id="IPR013739">
    <property type="entry name" value="Beta_galactosidase_C"/>
</dbReference>
<dbReference type="InterPro" id="IPR013780">
    <property type="entry name" value="Glyco_hydro_b"/>
</dbReference>
<dbReference type="Proteomes" id="UP000295573">
    <property type="component" value="Unassembled WGS sequence"/>
</dbReference>
<dbReference type="OrthoDB" id="9800974at2"/>
<dbReference type="RefSeq" id="WP_132148860.1">
    <property type="nucleotide sequence ID" value="NZ_SLWR01000004.1"/>
</dbReference>
<dbReference type="AlphaFoldDB" id="A0A4R2IUL2"/>